<organism evidence="2 3">
    <name type="scientific">Aquirufa nivalisilvae</name>
    <dbReference type="NCBI Taxonomy" id="2516557"/>
    <lineage>
        <taxon>Bacteria</taxon>
        <taxon>Pseudomonadati</taxon>
        <taxon>Bacteroidota</taxon>
        <taxon>Cytophagia</taxon>
        <taxon>Cytophagales</taxon>
        <taxon>Flectobacillaceae</taxon>
        <taxon>Aquirufa</taxon>
    </lineage>
</organism>
<evidence type="ECO:0000313" key="3">
    <source>
        <dbReference type="Proteomes" id="UP000245468"/>
    </source>
</evidence>
<proteinExistence type="predicted"/>
<dbReference type="AlphaFoldDB" id="A0A2S2DX10"/>
<gene>
    <name evidence="2" type="ORF">HME7025_02093</name>
</gene>
<keyword evidence="3" id="KW-1185">Reference proteome</keyword>
<keyword evidence="1" id="KW-0732">Signal</keyword>
<evidence type="ECO:0000313" key="2">
    <source>
        <dbReference type="EMBL" id="AWL09941.1"/>
    </source>
</evidence>
<dbReference type="KEGG" id="psez:HME7025_02093"/>
<name>A0A2S2DX10_9BACT</name>
<protein>
    <submittedName>
        <fullName evidence="2">Uncharacterized protein</fullName>
    </submittedName>
</protein>
<reference evidence="3" key="1">
    <citation type="submission" date="2018-05" db="EMBL/GenBank/DDBJ databases">
        <title>Pseudarcicella sp. HME7025 Genome sequencing and assembly.</title>
        <authorList>
            <person name="Kim H."/>
            <person name="Kang H."/>
            <person name="Joh K."/>
        </authorList>
    </citation>
    <scope>NUCLEOTIDE SEQUENCE [LARGE SCALE GENOMIC DNA]</scope>
    <source>
        <strain evidence="3">HME7025</strain>
    </source>
</reference>
<feature type="chain" id="PRO_5015453786" evidence="1">
    <location>
        <begin position="26"/>
        <end position="127"/>
    </location>
</feature>
<accession>A0A2S2DX10</accession>
<dbReference type="Proteomes" id="UP000245468">
    <property type="component" value="Chromosome"/>
</dbReference>
<evidence type="ECO:0000256" key="1">
    <source>
        <dbReference type="SAM" id="SignalP"/>
    </source>
</evidence>
<sequence length="127" mass="14389">MTSKVYILLMISFFVCLMAPKNGYACGTNSKKTDKSCCIQDKSNYSKKNNCCESHKMTRESKDKSCGGNCNNPKCSCPTSIGLFALQNRVELNRENRFSEINRLKSYYNETYSSSGFGYIWIPPNIV</sequence>
<feature type="signal peptide" evidence="1">
    <location>
        <begin position="1"/>
        <end position="25"/>
    </location>
</feature>
<dbReference type="EMBL" id="CP029346">
    <property type="protein sequence ID" value="AWL09941.1"/>
    <property type="molecule type" value="Genomic_DNA"/>
</dbReference>